<dbReference type="Proteomes" id="UP000322225">
    <property type="component" value="Chromosome 1"/>
</dbReference>
<gene>
    <name evidence="1" type="ORF">CI109_100177</name>
</gene>
<proteinExistence type="predicted"/>
<sequence>MYCHLDPSHDVSLFDEQHFHTLTAGILYTNIIVRDPGLLFYGIDEQDPSTTTGQSAERKSKHELLDMVKTVDFENINSICDPNEDPEMYFNPDTASYSLYNRYLIPISGLKDLVSQQLAINRVKRAMERFGITTLLAGLETLMIGAHDGGWWQNAVETAEPGEEQVPVEKISRHHKNKYTQVDNPPVRLLELCPSLRSIHRFCKVSKRPFIGDTHSHINSYLSPKLEVYHAHLSNIWTQERRYNQYPNLIVGIVNRWYLADFPGDVKTDQGNMLAYEDLMVMIAHDAGDDKFRKDDRVTTLEIYGAMEGDVPSNGRRRDMWFSEVALETDPRENWHEWTMPYPPFAPRASAPRSENAKRYGPYGMVEFTSDQVYFVDVDISPTFKVRFIDLKDVPGCRPEHCNVQVPYDDREQ</sequence>
<evidence type="ECO:0000313" key="1">
    <source>
        <dbReference type="EMBL" id="WWD15755.1"/>
    </source>
</evidence>
<dbReference type="RefSeq" id="XP_031858823.1">
    <property type="nucleotide sequence ID" value="XM_032006904.1"/>
</dbReference>
<accession>A0A5M6BWV8</accession>
<evidence type="ECO:0000313" key="2">
    <source>
        <dbReference type="Proteomes" id="UP000322225"/>
    </source>
</evidence>
<dbReference type="GeneID" id="43591068"/>
<dbReference type="EMBL" id="CP144051">
    <property type="protein sequence ID" value="WWD15755.1"/>
    <property type="molecule type" value="Genomic_DNA"/>
</dbReference>
<reference evidence="1" key="2">
    <citation type="submission" date="2024-01" db="EMBL/GenBank/DDBJ databases">
        <title>Comparative genomics of Cryptococcus and Kwoniella reveals pathogenesis evolution and contrasting modes of karyotype evolution via chromosome fusion or intercentromeric recombination.</title>
        <authorList>
            <person name="Coelho M.A."/>
            <person name="David-Palma M."/>
            <person name="Shea T."/>
            <person name="Bowers K."/>
            <person name="McGinley-Smith S."/>
            <person name="Mohammad A.W."/>
            <person name="Gnirke A."/>
            <person name="Yurkov A.M."/>
            <person name="Nowrousian M."/>
            <person name="Sun S."/>
            <person name="Cuomo C.A."/>
            <person name="Heitman J."/>
        </authorList>
    </citation>
    <scope>NUCLEOTIDE SEQUENCE</scope>
    <source>
        <strain evidence="1">CBS 12478</strain>
    </source>
</reference>
<protein>
    <submittedName>
        <fullName evidence="1">Uncharacterized protein</fullName>
    </submittedName>
</protein>
<reference evidence="1" key="1">
    <citation type="submission" date="2017-08" db="EMBL/GenBank/DDBJ databases">
        <authorList>
            <person name="Cuomo C."/>
            <person name="Billmyre B."/>
            <person name="Heitman J."/>
        </authorList>
    </citation>
    <scope>NUCLEOTIDE SEQUENCE</scope>
    <source>
        <strain evidence="1">CBS 12478</strain>
    </source>
</reference>
<name>A0A5M6BWV8_9TREE</name>
<keyword evidence="2" id="KW-1185">Reference proteome</keyword>
<dbReference type="AlphaFoldDB" id="A0A5M6BWV8"/>
<organism evidence="1 2">
    <name type="scientific">Kwoniella shandongensis</name>
    <dbReference type="NCBI Taxonomy" id="1734106"/>
    <lineage>
        <taxon>Eukaryota</taxon>
        <taxon>Fungi</taxon>
        <taxon>Dikarya</taxon>
        <taxon>Basidiomycota</taxon>
        <taxon>Agaricomycotina</taxon>
        <taxon>Tremellomycetes</taxon>
        <taxon>Tremellales</taxon>
        <taxon>Cryptococcaceae</taxon>
        <taxon>Kwoniella</taxon>
    </lineage>
</organism>
<dbReference type="KEGG" id="ksn:43591068"/>